<name>A0A4V6PVE3_9BURK</name>
<gene>
    <name evidence="2" type="ORF">EV672_10525</name>
</gene>
<comment type="caution">
    <text evidence="2">The sequence shown here is derived from an EMBL/GenBank/DDBJ whole genome shotgun (WGS) entry which is preliminary data.</text>
</comment>
<dbReference type="OrthoDB" id="197869at2"/>
<protein>
    <recommendedName>
        <fullName evidence="4">Porin</fullName>
    </recommendedName>
</protein>
<keyword evidence="3" id="KW-1185">Reference proteome</keyword>
<dbReference type="SUPFAM" id="SSF56935">
    <property type="entry name" value="Porins"/>
    <property type="match status" value="1"/>
</dbReference>
<keyword evidence="1" id="KW-0732">Signal</keyword>
<evidence type="ECO:0000313" key="3">
    <source>
        <dbReference type="Proteomes" id="UP000294593"/>
    </source>
</evidence>
<proteinExistence type="predicted"/>
<dbReference type="AlphaFoldDB" id="A0A4V6PVE3"/>
<feature type="chain" id="PRO_5020479647" description="Porin" evidence="1">
    <location>
        <begin position="23"/>
        <end position="445"/>
    </location>
</feature>
<evidence type="ECO:0008006" key="4">
    <source>
        <dbReference type="Google" id="ProtNLM"/>
    </source>
</evidence>
<feature type="signal peptide" evidence="1">
    <location>
        <begin position="1"/>
        <end position="22"/>
    </location>
</feature>
<organism evidence="2 3">
    <name type="scientific">Aquabacterium commune</name>
    <dbReference type="NCBI Taxonomy" id="70586"/>
    <lineage>
        <taxon>Bacteria</taxon>
        <taxon>Pseudomonadati</taxon>
        <taxon>Pseudomonadota</taxon>
        <taxon>Betaproteobacteria</taxon>
        <taxon>Burkholderiales</taxon>
        <taxon>Aquabacterium</taxon>
    </lineage>
</organism>
<dbReference type="EMBL" id="SNXW01000005">
    <property type="protein sequence ID" value="TDP82838.1"/>
    <property type="molecule type" value="Genomic_DNA"/>
</dbReference>
<dbReference type="Proteomes" id="UP000294593">
    <property type="component" value="Unassembled WGS sequence"/>
</dbReference>
<evidence type="ECO:0000256" key="1">
    <source>
        <dbReference type="SAM" id="SignalP"/>
    </source>
</evidence>
<evidence type="ECO:0000313" key="2">
    <source>
        <dbReference type="EMBL" id="TDP82838.1"/>
    </source>
</evidence>
<dbReference type="RefSeq" id="WP_133608745.1">
    <property type="nucleotide sequence ID" value="NZ_SNXW01000005.1"/>
</dbReference>
<accession>A0A4V6PVE3</accession>
<sequence>MTQPYRVALSALTALTALTFWAGHVAAQAQTSQPQPQPQAVQPAVRAAGLDVRVSGFATLGYAISDQPWRWQRFTDKHGTLWRDSIVGGQLDARFSPNWSATAQLTLAPSTRHERQWAVEAAWAFVSWRPDNDWLLRAGKQRVPIFLNAENRDVGQTYAFARLPAEAYAVSPTTDYTGLSVSRTWQRDSGELSADAYGGRAQISDRIHSRELGPQYVPVHTDIFGAALTWRSEALNWRVGLIRAVTQRSDGQLLPRSYPFVSPFPGFGYFQVSNDIPGGPGIRSTDAITNHIVNLSLDARVAPNWRVVTEVARNIQSRTDLGANTVGGYVAVLHTLGHLTPYVSLARLQTLGAPRKVSEALMASAGQGSDALSVAQRAAADGIPVYDQTSAGVGAAYALSPRSQIKGEWMHTRIGRRSAMADDPPEGTLSQTGVNVLSLSYSVVF</sequence>
<reference evidence="2 3" key="1">
    <citation type="submission" date="2019-03" db="EMBL/GenBank/DDBJ databases">
        <title>Genomic Encyclopedia of Type Strains, Phase IV (KMG-IV): sequencing the most valuable type-strain genomes for metagenomic binning, comparative biology and taxonomic classification.</title>
        <authorList>
            <person name="Goeker M."/>
        </authorList>
    </citation>
    <scope>NUCLEOTIDE SEQUENCE [LARGE SCALE GENOMIC DNA]</scope>
    <source>
        <strain evidence="2 3">DSM 11901</strain>
    </source>
</reference>